<comment type="similarity">
    <text evidence="1">Belongs to the protease inhibitor I9 family.</text>
</comment>
<dbReference type="Gene3D" id="3.30.70.80">
    <property type="entry name" value="Peptidase S8 propeptide/proteinase inhibitor I9"/>
    <property type="match status" value="1"/>
</dbReference>
<dbReference type="OrthoDB" id="3888684at2759"/>
<gene>
    <name evidence="3" type="ORF">ACRE_048800</name>
</gene>
<evidence type="ECO:0000313" key="3">
    <source>
        <dbReference type="EMBL" id="KFH44324.1"/>
    </source>
</evidence>
<dbReference type="MEROPS" id="I09.003"/>
<accession>A0A086T4P2</accession>
<dbReference type="AlphaFoldDB" id="A0A086T4P2"/>
<proteinExistence type="inferred from homology"/>
<dbReference type="SUPFAM" id="SSF54897">
    <property type="entry name" value="Protease propeptides/inhibitors"/>
    <property type="match status" value="1"/>
</dbReference>
<dbReference type="PANTHER" id="PTHR28288">
    <property type="entry name" value="PROTEASE B INHIBITOR 2"/>
    <property type="match status" value="1"/>
</dbReference>
<sequence>MRPAGFLLAALAVVPGVLAKSAVVYFEDKNTPDSYIQKAKDDIIAKGGKITHVYSIIKGFAVEAPDEALQTVQAWGTEHSMRIEEDKVMSIDN</sequence>
<feature type="signal peptide" evidence="2">
    <location>
        <begin position="1"/>
        <end position="19"/>
    </location>
</feature>
<organism evidence="3 4">
    <name type="scientific">Hapsidospora chrysogenum (strain ATCC 11550 / CBS 779.69 / DSM 880 / IAM 14645 / JCM 23072 / IMI 49137)</name>
    <name type="common">Acremonium chrysogenum</name>
    <dbReference type="NCBI Taxonomy" id="857340"/>
    <lineage>
        <taxon>Eukaryota</taxon>
        <taxon>Fungi</taxon>
        <taxon>Dikarya</taxon>
        <taxon>Ascomycota</taxon>
        <taxon>Pezizomycotina</taxon>
        <taxon>Sordariomycetes</taxon>
        <taxon>Hypocreomycetidae</taxon>
        <taxon>Hypocreales</taxon>
        <taxon>Bionectriaceae</taxon>
        <taxon>Hapsidospora</taxon>
    </lineage>
</organism>
<feature type="chain" id="PRO_5001815377" description="Inhibitor I9 domain-containing protein" evidence="2">
    <location>
        <begin position="20"/>
        <end position="93"/>
    </location>
</feature>
<dbReference type="Proteomes" id="UP000029964">
    <property type="component" value="Unassembled WGS sequence"/>
</dbReference>
<reference evidence="4" key="1">
    <citation type="journal article" date="2014" name="Genome Announc.">
        <title>Genome sequence and annotation of Acremonium chrysogenum, producer of the beta-lactam antibiotic cephalosporin C.</title>
        <authorList>
            <person name="Terfehr D."/>
            <person name="Dahlmann T.A."/>
            <person name="Specht T."/>
            <person name="Zadra I."/>
            <person name="Kuernsteiner H."/>
            <person name="Kueck U."/>
        </authorList>
    </citation>
    <scope>NUCLEOTIDE SEQUENCE [LARGE SCALE GENOMIC DNA]</scope>
    <source>
        <strain evidence="4">ATCC 11550 / CBS 779.69 / DSM 880 / IAM 14645 / JCM 23072 / IMI 49137</strain>
    </source>
</reference>
<evidence type="ECO:0000256" key="2">
    <source>
        <dbReference type="SAM" id="SignalP"/>
    </source>
</evidence>
<evidence type="ECO:0000313" key="4">
    <source>
        <dbReference type="Proteomes" id="UP000029964"/>
    </source>
</evidence>
<dbReference type="FunFam" id="3.30.70.80:FF:000005">
    <property type="entry name" value="Proteinase inhibitor I2B"/>
    <property type="match status" value="1"/>
</dbReference>
<comment type="caution">
    <text evidence="3">The sequence shown here is derived from an EMBL/GenBank/DDBJ whole genome shotgun (WGS) entry which is preliminary data.</text>
</comment>
<dbReference type="PANTHER" id="PTHR28288:SF1">
    <property type="entry name" value="INHIBITOR I9 DOMAIN-CONTAINING PROTEIN"/>
    <property type="match status" value="1"/>
</dbReference>
<evidence type="ECO:0000256" key="1">
    <source>
        <dbReference type="ARBA" id="ARBA00038069"/>
    </source>
</evidence>
<evidence type="ECO:0008006" key="5">
    <source>
        <dbReference type="Google" id="ProtNLM"/>
    </source>
</evidence>
<name>A0A086T4P2_HAPC1</name>
<dbReference type="GO" id="GO:0004866">
    <property type="term" value="F:endopeptidase inhibitor activity"/>
    <property type="evidence" value="ECO:0007669"/>
    <property type="project" value="TreeGrafter"/>
</dbReference>
<dbReference type="InterPro" id="IPR052471">
    <property type="entry name" value="PBI_I9"/>
</dbReference>
<keyword evidence="4" id="KW-1185">Reference proteome</keyword>
<dbReference type="GO" id="GO:0042144">
    <property type="term" value="P:vacuole fusion, non-autophagic"/>
    <property type="evidence" value="ECO:0007669"/>
    <property type="project" value="TreeGrafter"/>
</dbReference>
<dbReference type="EMBL" id="JPKY01000050">
    <property type="protein sequence ID" value="KFH44324.1"/>
    <property type="molecule type" value="Genomic_DNA"/>
</dbReference>
<protein>
    <recommendedName>
        <fullName evidence="5">Inhibitor I9 domain-containing protein</fullName>
    </recommendedName>
</protein>
<dbReference type="InterPro" id="IPR037045">
    <property type="entry name" value="S8pro/Inhibitor_I9_sf"/>
</dbReference>
<dbReference type="HOGENOM" id="CLU_156026_0_1_1"/>
<keyword evidence="2" id="KW-0732">Signal</keyword>